<sequence>MPLGNESRDDMRHPLSKLSGRNSRGRFIEQLRNIQQARIKQDKSREFIERLECLKFQDSDVTVLDRHEINAYQQPRYVALSYTWERSRFETNVREGGYSVAQKVGSGSAKPSPVRDTVFSRIYKYMQYHGVEYLWIDQHCIVQEGEEKEIGMNAMDRVYSRSSHPVALLTRPINSSVELRRLIRILDGQLVWDDGNGFSLSRETTRKEALDALILLKKITSDMWFERGWTFQENYKGGVDMKLLIPTPHHSIMRRSKSMYMYSIDGDLCVDSVKLHEEATKLCLAYPELSTKLYDLYDHIISRVGKYTILLQYEDAKGDNVTPQSMSPTIIKDLTTRKLHNVWDRLPIVANCCQYSVRLNSSQLQAKGYSLSLSMLALCLLNGEILSNHPRNNIHISRARKLPVIKFLKKLLFNRIQSPYLDKGLTYNKGCRLVGVKLAQDGIHTKGHLWRCNRLIPTRGFWGRSYDRDSRSPGDRLERWAAWRLRQLAKKLYFCGEKRLSRRIGRFVSRNRSSSPQTFSQKWMVEMATLLAHAIDRGVTLCTAYLFGGGGYGDAIFIVEEAVKDRNYVFTSVRPKRENSEISDFDDIDKHVSLEVDLDNPEERQEDDWLPRLFTKRWIVGLCLFSRCPLQDVVFPWPRTLQGL</sequence>
<reference evidence="1 2" key="1">
    <citation type="journal article" date="2022" name="New Phytol.">
        <title>Ecological generalism drives hyperdiversity of secondary metabolite gene clusters in xylarialean endophytes.</title>
        <authorList>
            <person name="Franco M.E.E."/>
            <person name="Wisecaver J.H."/>
            <person name="Arnold A.E."/>
            <person name="Ju Y.M."/>
            <person name="Slot J.C."/>
            <person name="Ahrendt S."/>
            <person name="Moore L.P."/>
            <person name="Eastman K.E."/>
            <person name="Scott K."/>
            <person name="Konkel Z."/>
            <person name="Mondo S.J."/>
            <person name="Kuo A."/>
            <person name="Hayes R.D."/>
            <person name="Haridas S."/>
            <person name="Andreopoulos B."/>
            <person name="Riley R."/>
            <person name="LaButti K."/>
            <person name="Pangilinan J."/>
            <person name="Lipzen A."/>
            <person name="Amirebrahimi M."/>
            <person name="Yan J."/>
            <person name="Adam C."/>
            <person name="Keymanesh K."/>
            <person name="Ng V."/>
            <person name="Louie K."/>
            <person name="Northen T."/>
            <person name="Drula E."/>
            <person name="Henrissat B."/>
            <person name="Hsieh H.M."/>
            <person name="Youens-Clark K."/>
            <person name="Lutzoni F."/>
            <person name="Miadlikowska J."/>
            <person name="Eastwood D.C."/>
            <person name="Hamelin R.C."/>
            <person name="Grigoriev I.V."/>
            <person name="U'Ren J.M."/>
        </authorList>
    </citation>
    <scope>NUCLEOTIDE SEQUENCE [LARGE SCALE GENOMIC DNA]</scope>
    <source>
        <strain evidence="1 2">ER1909</strain>
    </source>
</reference>
<dbReference type="EMBL" id="MU394418">
    <property type="protein sequence ID" value="KAI6080881.1"/>
    <property type="molecule type" value="Genomic_DNA"/>
</dbReference>
<dbReference type="Proteomes" id="UP001497680">
    <property type="component" value="Unassembled WGS sequence"/>
</dbReference>
<name>A0ACC0CKA1_9PEZI</name>
<gene>
    <name evidence="1" type="ORF">F4821DRAFT_42549</name>
</gene>
<proteinExistence type="predicted"/>
<accession>A0ACC0CKA1</accession>
<comment type="caution">
    <text evidence="1">The sequence shown here is derived from an EMBL/GenBank/DDBJ whole genome shotgun (WGS) entry which is preliminary data.</text>
</comment>
<keyword evidence="2" id="KW-1185">Reference proteome</keyword>
<organism evidence="1 2">
    <name type="scientific">Hypoxylon rubiginosum</name>
    <dbReference type="NCBI Taxonomy" id="110542"/>
    <lineage>
        <taxon>Eukaryota</taxon>
        <taxon>Fungi</taxon>
        <taxon>Dikarya</taxon>
        <taxon>Ascomycota</taxon>
        <taxon>Pezizomycotina</taxon>
        <taxon>Sordariomycetes</taxon>
        <taxon>Xylariomycetidae</taxon>
        <taxon>Xylariales</taxon>
        <taxon>Hypoxylaceae</taxon>
        <taxon>Hypoxylon</taxon>
    </lineage>
</organism>
<protein>
    <submittedName>
        <fullName evidence="1">Heterokaryon incompatibility protein-domain-containing protein</fullName>
    </submittedName>
</protein>
<evidence type="ECO:0000313" key="2">
    <source>
        <dbReference type="Proteomes" id="UP001497680"/>
    </source>
</evidence>
<evidence type="ECO:0000313" key="1">
    <source>
        <dbReference type="EMBL" id="KAI6080881.1"/>
    </source>
</evidence>